<accession>A0ACC4CT97</accession>
<reference evidence="1 2" key="1">
    <citation type="journal article" date="2024" name="Plant Biotechnol. J.">
        <title>Genome and CRISPR/Cas9 system of a widespread forest tree (Populus alba) in the world.</title>
        <authorList>
            <person name="Liu Y.J."/>
            <person name="Jiang P.F."/>
            <person name="Han X.M."/>
            <person name="Li X.Y."/>
            <person name="Wang H.M."/>
            <person name="Wang Y.J."/>
            <person name="Wang X.X."/>
            <person name="Zeng Q.Y."/>
        </authorList>
    </citation>
    <scope>NUCLEOTIDE SEQUENCE [LARGE SCALE GENOMIC DNA]</scope>
    <source>
        <strain evidence="2">cv. PAL-ZL1</strain>
    </source>
</reference>
<dbReference type="EMBL" id="RCHU02000002">
    <property type="protein sequence ID" value="KAL3604591.1"/>
    <property type="molecule type" value="Genomic_DNA"/>
</dbReference>
<dbReference type="Proteomes" id="UP000309997">
    <property type="component" value="Unassembled WGS sequence"/>
</dbReference>
<keyword evidence="2" id="KW-1185">Reference proteome</keyword>
<sequence>MDDKEGARIVLVLRIALHSFHGEERTPLRGLPTFHIFGSRAVHGARWCFTDSSREGSPTRSRTQGNPVVVFLCPGAAGTVLKVEGRIMKRIRFLRWGSRISSTGSAVKLVSLKRQVPFGRRCESSFLMQLAARFRAQWKQAFGWKRSSAQCSYDPYSYSLNFDDGLSIP</sequence>
<organism evidence="1 2">
    <name type="scientific">Populus alba</name>
    <name type="common">White poplar</name>
    <dbReference type="NCBI Taxonomy" id="43335"/>
    <lineage>
        <taxon>Eukaryota</taxon>
        <taxon>Viridiplantae</taxon>
        <taxon>Streptophyta</taxon>
        <taxon>Embryophyta</taxon>
        <taxon>Tracheophyta</taxon>
        <taxon>Spermatophyta</taxon>
        <taxon>Magnoliopsida</taxon>
        <taxon>eudicotyledons</taxon>
        <taxon>Gunneridae</taxon>
        <taxon>Pentapetalae</taxon>
        <taxon>rosids</taxon>
        <taxon>fabids</taxon>
        <taxon>Malpighiales</taxon>
        <taxon>Salicaceae</taxon>
        <taxon>Saliceae</taxon>
        <taxon>Populus</taxon>
    </lineage>
</organism>
<proteinExistence type="predicted"/>
<evidence type="ECO:0000313" key="1">
    <source>
        <dbReference type="EMBL" id="KAL3604591.1"/>
    </source>
</evidence>
<name>A0ACC4CT97_POPAL</name>
<comment type="caution">
    <text evidence="1">The sequence shown here is derived from an EMBL/GenBank/DDBJ whole genome shotgun (WGS) entry which is preliminary data.</text>
</comment>
<evidence type="ECO:0000313" key="2">
    <source>
        <dbReference type="Proteomes" id="UP000309997"/>
    </source>
</evidence>
<gene>
    <name evidence="1" type="ORF">D5086_005450</name>
</gene>
<protein>
    <submittedName>
        <fullName evidence="1">Uncharacterized protein</fullName>
    </submittedName>
</protein>